<reference evidence="1 2" key="1">
    <citation type="submission" date="2017-11" db="EMBL/GenBank/DDBJ databases">
        <title>Draft genome sequence of Rhizobiales bacterium SY3-13.</title>
        <authorList>
            <person name="Sun C."/>
        </authorList>
    </citation>
    <scope>NUCLEOTIDE SEQUENCE [LARGE SCALE GENOMIC DNA]</scope>
    <source>
        <strain evidence="1 2">SY3-13</strain>
    </source>
</reference>
<dbReference type="Gene3D" id="3.30.70.2970">
    <property type="entry name" value="Protein of unknown function (DUF541), domain 2"/>
    <property type="match status" value="1"/>
</dbReference>
<proteinExistence type="predicted"/>
<dbReference type="Proteomes" id="UP000229498">
    <property type="component" value="Unassembled WGS sequence"/>
</dbReference>
<gene>
    <name evidence="1" type="ORF">CVT23_21510</name>
</gene>
<name>A0A2M9FVN6_9PROT</name>
<dbReference type="Gene3D" id="3.30.110.170">
    <property type="entry name" value="Protein of unknown function (DUF541), domain 1"/>
    <property type="match status" value="1"/>
</dbReference>
<dbReference type="InterPro" id="IPR052022">
    <property type="entry name" value="26kDa_periplasmic_antigen"/>
</dbReference>
<dbReference type="AlphaFoldDB" id="A0A2M9FVN6"/>
<dbReference type="InterPro" id="IPR007497">
    <property type="entry name" value="SIMPL/DUF541"/>
</dbReference>
<dbReference type="EMBL" id="PHIG01000063">
    <property type="protein sequence ID" value="PJK27499.1"/>
    <property type="molecule type" value="Genomic_DNA"/>
</dbReference>
<organism evidence="1 2">
    <name type="scientific">Minwuia thermotolerans</name>
    <dbReference type="NCBI Taxonomy" id="2056226"/>
    <lineage>
        <taxon>Bacteria</taxon>
        <taxon>Pseudomonadati</taxon>
        <taxon>Pseudomonadota</taxon>
        <taxon>Alphaproteobacteria</taxon>
        <taxon>Minwuiales</taxon>
        <taxon>Minwuiaceae</taxon>
        <taxon>Minwuia</taxon>
    </lineage>
</organism>
<dbReference type="GO" id="GO:0006974">
    <property type="term" value="P:DNA damage response"/>
    <property type="evidence" value="ECO:0007669"/>
    <property type="project" value="TreeGrafter"/>
</dbReference>
<dbReference type="Pfam" id="PF04402">
    <property type="entry name" value="SIMPL"/>
    <property type="match status" value="1"/>
</dbReference>
<evidence type="ECO:0000313" key="1">
    <source>
        <dbReference type="EMBL" id="PJK27499.1"/>
    </source>
</evidence>
<sequence>MERAMLLSTLRAGAAGVGLIVLTLAPAAMAQPQEREPGQLHISVEGTASAIPDIARVSAGVVAEANSASEAMTEQRARMNRIIATVRDSGVDERDIQTAGISLSPIYHRNPERSSPRINGYRASNRVNITVRDLKKVGAALDALVAAGANDIGNISFAFSEQEQLLTEARTNAVAALEARRDFYARTAGLKIGRLLSLSESGGMRPPRPMEYAMRAEAMDSAPTPVSPGESEVSVGLSAVYEIKE</sequence>
<dbReference type="PANTHER" id="PTHR34387">
    <property type="entry name" value="SLR1258 PROTEIN"/>
    <property type="match status" value="1"/>
</dbReference>
<evidence type="ECO:0000313" key="2">
    <source>
        <dbReference type="Proteomes" id="UP000229498"/>
    </source>
</evidence>
<dbReference type="OrthoDB" id="9813144at2"/>
<keyword evidence="2" id="KW-1185">Reference proteome</keyword>
<comment type="caution">
    <text evidence="1">The sequence shown here is derived from an EMBL/GenBank/DDBJ whole genome shotgun (WGS) entry which is preliminary data.</text>
</comment>
<protein>
    <recommendedName>
        <fullName evidence="3">SIMPL domain-containing protein</fullName>
    </recommendedName>
</protein>
<evidence type="ECO:0008006" key="3">
    <source>
        <dbReference type="Google" id="ProtNLM"/>
    </source>
</evidence>
<accession>A0A2M9FVN6</accession>
<dbReference type="PANTHER" id="PTHR34387:SF1">
    <property type="entry name" value="PERIPLASMIC IMMUNOGENIC PROTEIN"/>
    <property type="match status" value="1"/>
</dbReference>